<keyword evidence="1" id="KW-0805">Transcription regulation</keyword>
<keyword evidence="2" id="KW-0238">DNA-binding</keyword>
<evidence type="ECO:0000256" key="1">
    <source>
        <dbReference type="ARBA" id="ARBA00023015"/>
    </source>
</evidence>
<dbReference type="EMBL" id="BONF01000020">
    <property type="protein sequence ID" value="GIF82397.1"/>
    <property type="molecule type" value="Genomic_DNA"/>
</dbReference>
<dbReference type="GO" id="GO:0003700">
    <property type="term" value="F:DNA-binding transcription factor activity"/>
    <property type="evidence" value="ECO:0007669"/>
    <property type="project" value="InterPro"/>
</dbReference>
<evidence type="ECO:0000256" key="2">
    <source>
        <dbReference type="ARBA" id="ARBA00023125"/>
    </source>
</evidence>
<dbReference type="Proteomes" id="UP000601223">
    <property type="component" value="Unassembled WGS sequence"/>
</dbReference>
<reference evidence="5 6" key="1">
    <citation type="submission" date="2021-01" db="EMBL/GenBank/DDBJ databases">
        <title>Whole genome shotgun sequence of Catellatospora bangladeshensis NBRC 107357.</title>
        <authorList>
            <person name="Komaki H."/>
            <person name="Tamura T."/>
        </authorList>
    </citation>
    <scope>NUCLEOTIDE SEQUENCE [LARGE SCALE GENOMIC DNA]</scope>
    <source>
        <strain evidence="5 6">NBRC 107357</strain>
    </source>
</reference>
<evidence type="ECO:0000313" key="6">
    <source>
        <dbReference type="Proteomes" id="UP000601223"/>
    </source>
</evidence>
<dbReference type="InterPro" id="IPR036388">
    <property type="entry name" value="WH-like_DNA-bd_sf"/>
</dbReference>
<accession>A0A8J3JCL2</accession>
<dbReference type="SMART" id="SM00418">
    <property type="entry name" value="HTH_ARSR"/>
    <property type="match status" value="1"/>
</dbReference>
<dbReference type="AlphaFoldDB" id="A0A8J3JCL2"/>
<dbReference type="InterPro" id="IPR051081">
    <property type="entry name" value="HTH_MetalResp_TranReg"/>
</dbReference>
<dbReference type="SUPFAM" id="SSF46785">
    <property type="entry name" value="Winged helix' DNA-binding domain"/>
    <property type="match status" value="1"/>
</dbReference>
<dbReference type="InterPro" id="IPR011991">
    <property type="entry name" value="ArsR-like_HTH"/>
</dbReference>
<keyword evidence="6" id="KW-1185">Reference proteome</keyword>
<dbReference type="InterPro" id="IPR036390">
    <property type="entry name" value="WH_DNA-bd_sf"/>
</dbReference>
<dbReference type="InterPro" id="IPR001845">
    <property type="entry name" value="HTH_ArsR_DNA-bd_dom"/>
</dbReference>
<dbReference type="RefSeq" id="WP_239125851.1">
    <property type="nucleotide sequence ID" value="NZ_BONF01000020.1"/>
</dbReference>
<dbReference type="PANTHER" id="PTHR33154">
    <property type="entry name" value="TRANSCRIPTIONAL REGULATOR, ARSR FAMILY"/>
    <property type="match status" value="1"/>
</dbReference>
<proteinExistence type="predicted"/>
<name>A0A8J3JCL2_9ACTN</name>
<evidence type="ECO:0000313" key="5">
    <source>
        <dbReference type="EMBL" id="GIF82397.1"/>
    </source>
</evidence>
<keyword evidence="3" id="KW-0804">Transcription</keyword>
<sequence length="189" mass="20388">MSSEGLLKITDPSVMRALAHPARIAIMDHLSATGEDATATECAEMVGLSPSATSYHLRALAKAGLIEDAPSRGDGRERVWRARTRGFSIEVGPNGGADARAAESAVAGVFLARGDERVRHWLSRSHEETDQWYDAALMSEFGIVITADELTELTDKMTALLEPYKVSVRGEVPAAARRVTCQIRAVPVD</sequence>
<feature type="domain" description="HTH arsR-type" evidence="4">
    <location>
        <begin position="13"/>
        <end position="92"/>
    </location>
</feature>
<dbReference type="CDD" id="cd00090">
    <property type="entry name" value="HTH_ARSR"/>
    <property type="match status" value="1"/>
</dbReference>
<dbReference type="GO" id="GO:0003677">
    <property type="term" value="F:DNA binding"/>
    <property type="evidence" value="ECO:0007669"/>
    <property type="project" value="UniProtKB-KW"/>
</dbReference>
<dbReference type="Gene3D" id="1.10.10.10">
    <property type="entry name" value="Winged helix-like DNA-binding domain superfamily/Winged helix DNA-binding domain"/>
    <property type="match status" value="1"/>
</dbReference>
<comment type="caution">
    <text evidence="5">The sequence shown here is derived from an EMBL/GenBank/DDBJ whole genome shotgun (WGS) entry which is preliminary data.</text>
</comment>
<evidence type="ECO:0000259" key="4">
    <source>
        <dbReference type="SMART" id="SM00418"/>
    </source>
</evidence>
<gene>
    <name evidence="5" type="ORF">Cba03nite_37460</name>
</gene>
<evidence type="ECO:0000256" key="3">
    <source>
        <dbReference type="ARBA" id="ARBA00023163"/>
    </source>
</evidence>
<protein>
    <submittedName>
        <fullName evidence="5">Transcriptional regulator</fullName>
    </submittedName>
</protein>
<dbReference type="PANTHER" id="PTHR33154:SF15">
    <property type="entry name" value="REGULATORY PROTEIN ARSR"/>
    <property type="match status" value="1"/>
</dbReference>
<dbReference type="Pfam" id="PF12840">
    <property type="entry name" value="HTH_20"/>
    <property type="match status" value="1"/>
</dbReference>
<organism evidence="5 6">
    <name type="scientific">Catellatospora bangladeshensis</name>
    <dbReference type="NCBI Taxonomy" id="310355"/>
    <lineage>
        <taxon>Bacteria</taxon>
        <taxon>Bacillati</taxon>
        <taxon>Actinomycetota</taxon>
        <taxon>Actinomycetes</taxon>
        <taxon>Micromonosporales</taxon>
        <taxon>Micromonosporaceae</taxon>
        <taxon>Catellatospora</taxon>
    </lineage>
</organism>